<name>A0ABV4BKE0_9CLOT</name>
<dbReference type="Proteomes" id="UP001564657">
    <property type="component" value="Unassembled WGS sequence"/>
</dbReference>
<evidence type="ECO:0000313" key="2">
    <source>
        <dbReference type="Proteomes" id="UP001564657"/>
    </source>
</evidence>
<comment type="caution">
    <text evidence="1">The sequence shown here is derived from an EMBL/GenBank/DDBJ whole genome shotgun (WGS) entry which is preliminary data.</text>
</comment>
<proteinExistence type="predicted"/>
<dbReference type="EMBL" id="JBGEWD010000001">
    <property type="protein sequence ID" value="MEY7999005.1"/>
    <property type="molecule type" value="Genomic_DNA"/>
</dbReference>
<keyword evidence="2" id="KW-1185">Reference proteome</keyword>
<gene>
    <name evidence="1" type="ORF">AB8U03_02120</name>
</gene>
<organism evidence="1 2">
    <name type="scientific">Clostridium moutaii</name>
    <dbReference type="NCBI Taxonomy" id="3240932"/>
    <lineage>
        <taxon>Bacteria</taxon>
        <taxon>Bacillati</taxon>
        <taxon>Bacillota</taxon>
        <taxon>Clostridia</taxon>
        <taxon>Eubacteriales</taxon>
        <taxon>Clostridiaceae</taxon>
        <taxon>Clostridium</taxon>
    </lineage>
</organism>
<reference evidence="1 2" key="1">
    <citation type="submission" date="2024-08" db="EMBL/GenBank/DDBJ databases">
        <title>Clostridium lapicellarii sp. nov., and Clostridium renhuaiense sp. nov., two species isolated from the mud in a fermentation cellar used for producing sauce-flavour Chinese liquors.</title>
        <authorList>
            <person name="Yang F."/>
            <person name="Wang H."/>
            <person name="Chen L.Q."/>
            <person name="Zhou N."/>
            <person name="Lu J.J."/>
            <person name="Pu X.X."/>
            <person name="Wan B."/>
            <person name="Wang L."/>
            <person name="Liu S.J."/>
        </authorList>
    </citation>
    <scope>NUCLEOTIDE SEQUENCE [LARGE SCALE GENOMIC DNA]</scope>
    <source>
        <strain evidence="1 2">MT-5</strain>
    </source>
</reference>
<evidence type="ECO:0000313" key="1">
    <source>
        <dbReference type="EMBL" id="MEY7999005.1"/>
    </source>
</evidence>
<dbReference type="RefSeq" id="WP_369702873.1">
    <property type="nucleotide sequence ID" value="NZ_JBGEWD010000001.1"/>
</dbReference>
<accession>A0ABV4BKE0</accession>
<evidence type="ECO:0008006" key="3">
    <source>
        <dbReference type="Google" id="ProtNLM"/>
    </source>
</evidence>
<protein>
    <recommendedName>
        <fullName evidence="3">Phage protein</fullName>
    </recommendedName>
</protein>
<sequence>MDKNQITCIQNVRFIFNFFELSKGKSILKNIDDNTNMTAESLRNLGHSLQQRFSRIASMVEILQSSHDNWEIARKKDRIIMETESFDFNDAIKILSAKGFKDDEYILKVEYERKWGML</sequence>